<reference evidence="2 3" key="1">
    <citation type="submission" date="2023-03" db="EMBL/GenBank/DDBJ databases">
        <title>Novosphingobium cyanobacteriorum sp. nov., isolated from a eutrophic reservoir during the Microcystis bloom period.</title>
        <authorList>
            <person name="Kang M."/>
            <person name="Le V."/>
            <person name="Ko S.-R."/>
            <person name="Lee S.-A."/>
            <person name="Ahn C.-Y."/>
        </authorList>
    </citation>
    <scope>NUCLEOTIDE SEQUENCE [LARGE SCALE GENOMIC DNA]</scope>
    <source>
        <strain evidence="2 3">HBC54</strain>
    </source>
</reference>
<evidence type="ECO:0000313" key="2">
    <source>
        <dbReference type="EMBL" id="MDF8334604.1"/>
    </source>
</evidence>
<protein>
    <submittedName>
        <fullName evidence="2">Nuclear transport factor 2 family protein</fullName>
    </submittedName>
</protein>
<evidence type="ECO:0000259" key="1">
    <source>
        <dbReference type="Pfam" id="PF12680"/>
    </source>
</evidence>
<accession>A0ABT6CKZ6</accession>
<comment type="caution">
    <text evidence="2">The sequence shown here is derived from an EMBL/GenBank/DDBJ whole genome shotgun (WGS) entry which is preliminary data.</text>
</comment>
<organism evidence="2 3">
    <name type="scientific">Novosphingobium cyanobacteriorum</name>
    <dbReference type="NCBI Taxonomy" id="3024215"/>
    <lineage>
        <taxon>Bacteria</taxon>
        <taxon>Pseudomonadati</taxon>
        <taxon>Pseudomonadota</taxon>
        <taxon>Alphaproteobacteria</taxon>
        <taxon>Sphingomonadales</taxon>
        <taxon>Sphingomonadaceae</taxon>
        <taxon>Novosphingobium</taxon>
    </lineage>
</organism>
<dbReference type="SUPFAM" id="SSF54427">
    <property type="entry name" value="NTF2-like"/>
    <property type="match status" value="1"/>
</dbReference>
<evidence type="ECO:0000313" key="3">
    <source>
        <dbReference type="Proteomes" id="UP001222770"/>
    </source>
</evidence>
<dbReference type="Pfam" id="PF12680">
    <property type="entry name" value="SnoaL_2"/>
    <property type="match status" value="1"/>
</dbReference>
<dbReference type="InterPro" id="IPR037401">
    <property type="entry name" value="SnoaL-like"/>
</dbReference>
<dbReference type="EMBL" id="JAROCY010000015">
    <property type="protein sequence ID" value="MDF8334604.1"/>
    <property type="molecule type" value="Genomic_DNA"/>
</dbReference>
<dbReference type="RefSeq" id="WP_277279379.1">
    <property type="nucleotide sequence ID" value="NZ_JAROCY010000015.1"/>
</dbReference>
<dbReference type="Gene3D" id="3.10.450.50">
    <property type="match status" value="1"/>
</dbReference>
<sequence>MSVDENKAVVCEFLDRMASGEIDQAFAMMTNDAGWWLPSDAAGGVTMSKTQMYDAVQAFGAVFKTPPHLTRGRITAEDDRVCIEQVSRGGETHGGAIYANDYHLLVIVRDGKIHEVREYMNPLLGAALMAEMQAGA</sequence>
<gene>
    <name evidence="2" type="ORF">POM99_15455</name>
</gene>
<keyword evidence="3" id="KW-1185">Reference proteome</keyword>
<name>A0ABT6CKZ6_9SPHN</name>
<feature type="domain" description="SnoaL-like" evidence="1">
    <location>
        <begin position="12"/>
        <end position="115"/>
    </location>
</feature>
<dbReference type="InterPro" id="IPR032710">
    <property type="entry name" value="NTF2-like_dom_sf"/>
</dbReference>
<proteinExistence type="predicted"/>
<dbReference type="Proteomes" id="UP001222770">
    <property type="component" value="Unassembled WGS sequence"/>
</dbReference>